<evidence type="ECO:0000313" key="1">
    <source>
        <dbReference type="EMBL" id="ACV50159.1"/>
    </source>
</evidence>
<dbReference type="RefSeq" id="YP_003358991.1">
    <property type="nucleotide sequence ID" value="NC_013697.1"/>
</dbReference>
<protein>
    <submittedName>
        <fullName evidence="1">Uncharacterized protein</fullName>
    </submittedName>
</protein>
<proteinExistence type="predicted"/>
<dbReference type="GeneID" id="8684085"/>
<gene>
    <name evidence="1" type="primary">137</name>
</gene>
<organismHost>
    <name type="scientific">Delftia acidovorans</name>
    <name type="common">Pseudomonas acidovorans</name>
    <name type="synonym">Comamonas acidovorans</name>
    <dbReference type="NCBI Taxonomy" id="80866"/>
</organismHost>
<keyword evidence="2" id="KW-1185">Reference proteome</keyword>
<evidence type="ECO:0000313" key="2">
    <source>
        <dbReference type="Proteomes" id="UP000008986"/>
    </source>
</evidence>
<dbReference type="Proteomes" id="UP000008986">
    <property type="component" value="Segment"/>
</dbReference>
<sequence length="62" mass="7045">MYQLHIAIYATLYSREPSQANSSQQALSFETEAQAEKALDHLSKSYLAEGYTRSITRLYDPS</sequence>
<name>C9DGA8_BPW14</name>
<reference evidence="2" key="1">
    <citation type="submission" date="2009-07" db="EMBL/GenBank/DDBJ databases">
        <authorList>
            <person name="Kropinski A.M."/>
            <person name="Villegas A."/>
            <person name="Lingohr E.J."/>
        </authorList>
    </citation>
    <scope>NUCLEOTIDE SEQUENCE [LARGE SCALE GENOMIC DNA]</scope>
</reference>
<accession>C9DGA8</accession>
<dbReference type="KEGG" id="vg:8684085"/>
<organism evidence="1 2">
    <name type="scientific">Delftia phage PhiW-14</name>
    <name type="common">Deftia acidovorans bacteriophage phiW-14</name>
    <dbReference type="NCBI Taxonomy" id="665032"/>
    <lineage>
        <taxon>Viruses</taxon>
        <taxon>Duplodnaviria</taxon>
        <taxon>Heunggongvirae</taxon>
        <taxon>Uroviricota</taxon>
        <taxon>Caudoviricetes</taxon>
        <taxon>Ionavirus</taxon>
        <taxon>Ionavirus W14</taxon>
    </lineage>
</organism>
<dbReference type="EMBL" id="GQ357915">
    <property type="protein sequence ID" value="ACV50159.1"/>
    <property type="molecule type" value="Genomic_DNA"/>
</dbReference>